<protein>
    <submittedName>
        <fullName evidence="2">Uncharacterized protein</fullName>
    </submittedName>
</protein>
<dbReference type="GO" id="GO:0003924">
    <property type="term" value="F:GTPase activity"/>
    <property type="evidence" value="ECO:0007669"/>
    <property type="project" value="InterPro"/>
</dbReference>
<dbReference type="InterPro" id="IPR011989">
    <property type="entry name" value="ARM-like"/>
</dbReference>
<gene>
    <name evidence="2" type="ORF">DAPPUDRAFT_334984</name>
</gene>
<dbReference type="InterPro" id="IPR027417">
    <property type="entry name" value="P-loop_NTPase"/>
</dbReference>
<dbReference type="PhylomeDB" id="E9HWU1"/>
<dbReference type="KEGG" id="dpx:DAPPUDRAFT_334984"/>
<evidence type="ECO:0000313" key="2">
    <source>
        <dbReference type="EMBL" id="EFX63788.1"/>
    </source>
</evidence>
<evidence type="ECO:0000256" key="1">
    <source>
        <dbReference type="ARBA" id="ARBA00022737"/>
    </source>
</evidence>
<dbReference type="InterPro" id="IPR001806">
    <property type="entry name" value="Small_GTPase"/>
</dbReference>
<dbReference type="AlphaFoldDB" id="E9HWU1"/>
<dbReference type="OrthoDB" id="5148094at2759"/>
<dbReference type="HOGENOM" id="CLU_1095234_0_0_1"/>
<evidence type="ECO:0000313" key="3">
    <source>
        <dbReference type="Proteomes" id="UP000000305"/>
    </source>
</evidence>
<dbReference type="InterPro" id="IPR016024">
    <property type="entry name" value="ARM-type_fold"/>
</dbReference>
<dbReference type="eggNOG" id="KOG0092">
    <property type="taxonomic scope" value="Eukaryota"/>
</dbReference>
<dbReference type="STRING" id="6669.E9HWU1"/>
<dbReference type="Gene3D" id="3.40.50.300">
    <property type="entry name" value="P-loop containing nucleotide triphosphate hydrolases"/>
    <property type="match status" value="1"/>
</dbReference>
<accession>E9HWU1</accession>
<dbReference type="PANTHER" id="PTHR23346">
    <property type="entry name" value="TRANSLATIONAL ACTIVATOR GCN1-RELATED"/>
    <property type="match status" value="1"/>
</dbReference>
<proteinExistence type="predicted"/>
<dbReference type="eggNOG" id="KOG1242">
    <property type="taxonomic scope" value="Eukaryota"/>
</dbReference>
<dbReference type="Pfam" id="PF25801">
    <property type="entry name" value="HEAT_GCN1_C_2"/>
    <property type="match status" value="1"/>
</dbReference>
<dbReference type="PANTHER" id="PTHR23346:SF7">
    <property type="entry name" value="STALLED RIBOSOME SENSOR GCN1"/>
    <property type="match status" value="1"/>
</dbReference>
<dbReference type="SUPFAM" id="SSF48371">
    <property type="entry name" value="ARM repeat"/>
    <property type="match status" value="1"/>
</dbReference>
<dbReference type="Proteomes" id="UP000000305">
    <property type="component" value="Unassembled WGS sequence"/>
</dbReference>
<dbReference type="EMBL" id="GL732959">
    <property type="protein sequence ID" value="EFX63788.1"/>
    <property type="molecule type" value="Genomic_DNA"/>
</dbReference>
<dbReference type="Pfam" id="PF00071">
    <property type="entry name" value="Ras"/>
    <property type="match status" value="1"/>
</dbReference>
<dbReference type="GO" id="GO:0005525">
    <property type="term" value="F:GTP binding"/>
    <property type="evidence" value="ECO:0007669"/>
    <property type="project" value="InterPro"/>
</dbReference>
<dbReference type="Gene3D" id="1.25.10.10">
    <property type="entry name" value="Leucine-rich Repeat Variant"/>
    <property type="match status" value="1"/>
</dbReference>
<sequence>MASKLFSSGEIGPYIPLLQEEKEIVKLLSNQNHQVRLKAATDLNDLIVIHKRADPIFNELNNRIKTTNYASVREMSLNALRGVITPAGDKMSETIRKSILTTLQSMLPHPEEDSRMASAGCLGALFRHQPADELEALDNDCLIHDDPSMYWTLHNGKSACLSVALKEALAISLATQLPNCVTQDKICQLKLLLLGESVVDKSSLVLHFVKGQFPDYQESTIGGKQNSISPLQSRFLMFSFLFKWSLIIHLWEET</sequence>
<organism evidence="2 3">
    <name type="scientific">Daphnia pulex</name>
    <name type="common">Water flea</name>
    <dbReference type="NCBI Taxonomy" id="6669"/>
    <lineage>
        <taxon>Eukaryota</taxon>
        <taxon>Metazoa</taxon>
        <taxon>Ecdysozoa</taxon>
        <taxon>Arthropoda</taxon>
        <taxon>Crustacea</taxon>
        <taxon>Branchiopoda</taxon>
        <taxon>Diplostraca</taxon>
        <taxon>Cladocera</taxon>
        <taxon>Anomopoda</taxon>
        <taxon>Daphniidae</taxon>
        <taxon>Daphnia</taxon>
    </lineage>
</organism>
<keyword evidence="1" id="KW-0677">Repeat</keyword>
<dbReference type="InParanoid" id="E9HWU1"/>
<name>E9HWU1_DAPPU</name>
<keyword evidence="3" id="KW-1185">Reference proteome</keyword>
<reference evidence="2 3" key="1">
    <citation type="journal article" date="2011" name="Science">
        <title>The ecoresponsive genome of Daphnia pulex.</title>
        <authorList>
            <person name="Colbourne J.K."/>
            <person name="Pfrender M.E."/>
            <person name="Gilbert D."/>
            <person name="Thomas W.K."/>
            <person name="Tucker A."/>
            <person name="Oakley T.H."/>
            <person name="Tokishita S."/>
            <person name="Aerts A."/>
            <person name="Arnold G.J."/>
            <person name="Basu M.K."/>
            <person name="Bauer D.J."/>
            <person name="Caceres C.E."/>
            <person name="Carmel L."/>
            <person name="Casola C."/>
            <person name="Choi J.H."/>
            <person name="Detter J.C."/>
            <person name="Dong Q."/>
            <person name="Dusheyko S."/>
            <person name="Eads B.D."/>
            <person name="Frohlich T."/>
            <person name="Geiler-Samerotte K.A."/>
            <person name="Gerlach D."/>
            <person name="Hatcher P."/>
            <person name="Jogdeo S."/>
            <person name="Krijgsveld J."/>
            <person name="Kriventseva E.V."/>
            <person name="Kultz D."/>
            <person name="Laforsch C."/>
            <person name="Lindquist E."/>
            <person name="Lopez J."/>
            <person name="Manak J.R."/>
            <person name="Muller J."/>
            <person name="Pangilinan J."/>
            <person name="Patwardhan R.P."/>
            <person name="Pitluck S."/>
            <person name="Pritham E.J."/>
            <person name="Rechtsteiner A."/>
            <person name="Rho M."/>
            <person name="Rogozin I.B."/>
            <person name="Sakarya O."/>
            <person name="Salamov A."/>
            <person name="Schaack S."/>
            <person name="Shapiro H."/>
            <person name="Shiga Y."/>
            <person name="Skalitzky C."/>
            <person name="Smith Z."/>
            <person name="Souvorov A."/>
            <person name="Sung W."/>
            <person name="Tang Z."/>
            <person name="Tsuchiya D."/>
            <person name="Tu H."/>
            <person name="Vos H."/>
            <person name="Wang M."/>
            <person name="Wolf Y.I."/>
            <person name="Yamagata H."/>
            <person name="Yamada T."/>
            <person name="Ye Y."/>
            <person name="Shaw J.R."/>
            <person name="Andrews J."/>
            <person name="Crease T.J."/>
            <person name="Tang H."/>
            <person name="Lucas S.M."/>
            <person name="Robertson H.M."/>
            <person name="Bork P."/>
            <person name="Koonin E.V."/>
            <person name="Zdobnov E.M."/>
            <person name="Grigoriev I.V."/>
            <person name="Lynch M."/>
            <person name="Boore J.L."/>
        </authorList>
    </citation>
    <scope>NUCLEOTIDE SEQUENCE [LARGE SCALE GENOMIC DNA]</scope>
</reference>